<dbReference type="RefSeq" id="WP_014950727.1">
    <property type="nucleotide sequence ID" value="NZ_CP147978.1"/>
</dbReference>
<sequence length="183" mass="20568">MADKKPKDQQAQDVTQTEGAPKPADELAQLREILFGQTNRAFRADLSALESRVNDSFSKLNTHLDNQFNDIRKLIDQQITELSNQLASANDNHSNVQEQLQNTTDKLQSELEIAETAAKNDNDALEAHVVKELESLDNLFSKRHQELLEKLQQVTSELSESKTDRKTLANLLSTMATNLATDH</sequence>
<comment type="caution">
    <text evidence="3">The sequence shown here is derived from an EMBL/GenBank/DDBJ whole genome shotgun (WGS) entry which is preliminary data.</text>
</comment>
<dbReference type="EMBL" id="MIPY01000027">
    <property type="protein sequence ID" value="OES28144.1"/>
    <property type="molecule type" value="Genomic_DNA"/>
</dbReference>
<keyword evidence="1" id="KW-0175">Coiled coil</keyword>
<feature type="region of interest" description="Disordered" evidence="2">
    <location>
        <begin position="1"/>
        <end position="26"/>
    </location>
</feature>
<dbReference type="AlphaFoldDB" id="A0A1E7DA07"/>
<evidence type="ECO:0000313" key="4">
    <source>
        <dbReference type="Proteomes" id="UP000095392"/>
    </source>
</evidence>
<accession>A0A1E7DA07</accession>
<protein>
    <submittedName>
        <fullName evidence="3">Uncharacterized protein</fullName>
    </submittedName>
</protein>
<evidence type="ECO:0000256" key="1">
    <source>
        <dbReference type="SAM" id="Coils"/>
    </source>
</evidence>
<name>A0A1E7DA07_ALTMA</name>
<feature type="compositionally biased region" description="Basic and acidic residues" evidence="2">
    <location>
        <begin position="1"/>
        <end position="10"/>
    </location>
</feature>
<proteinExistence type="predicted"/>
<evidence type="ECO:0000256" key="2">
    <source>
        <dbReference type="SAM" id="MobiDB-lite"/>
    </source>
</evidence>
<gene>
    <name evidence="3" type="ORF">BFV95_3497</name>
</gene>
<dbReference type="Proteomes" id="UP000095392">
    <property type="component" value="Unassembled WGS sequence"/>
</dbReference>
<reference evidence="3 4" key="1">
    <citation type="submission" date="2016-09" db="EMBL/GenBank/DDBJ databases">
        <title>Draft Genome Sequence of four Alteromonas macleodii strains isolated from copper coupons and grown long-term at elevated copper levels.</title>
        <authorList>
            <person name="Cusick K."/>
            <person name="Dale J."/>
            <person name="Little B."/>
            <person name="Biffinger J."/>
        </authorList>
    </citation>
    <scope>NUCLEOTIDE SEQUENCE [LARGE SCALE GENOMIC DNA]</scope>
    <source>
        <strain evidence="3 4">KCP01</strain>
    </source>
</reference>
<organism evidence="3 4">
    <name type="scientific">Alteromonas macleodii</name>
    <name type="common">Pseudoalteromonas macleodii</name>
    <dbReference type="NCBI Taxonomy" id="28108"/>
    <lineage>
        <taxon>Bacteria</taxon>
        <taxon>Pseudomonadati</taxon>
        <taxon>Pseudomonadota</taxon>
        <taxon>Gammaproteobacteria</taxon>
        <taxon>Alteromonadales</taxon>
        <taxon>Alteromonadaceae</taxon>
        <taxon>Alteromonas/Salinimonas group</taxon>
        <taxon>Alteromonas</taxon>
    </lineage>
</organism>
<evidence type="ECO:0000313" key="3">
    <source>
        <dbReference type="EMBL" id="OES28144.1"/>
    </source>
</evidence>
<dbReference type="SUPFAM" id="SSF58113">
    <property type="entry name" value="Apolipoprotein A-I"/>
    <property type="match status" value="1"/>
</dbReference>
<keyword evidence="4" id="KW-1185">Reference proteome</keyword>
<feature type="coiled-coil region" evidence="1">
    <location>
        <begin position="72"/>
        <end position="117"/>
    </location>
</feature>